<name>A0ABX2MLN6_9BACL</name>
<gene>
    <name evidence="2" type="ORF">HP548_12565</name>
</gene>
<evidence type="ECO:0000313" key="2">
    <source>
        <dbReference type="EMBL" id="NUU54910.1"/>
    </source>
</evidence>
<keyword evidence="1" id="KW-0175">Coiled coil</keyword>
<accession>A0ABX2MLN6</accession>
<dbReference type="Proteomes" id="UP000577724">
    <property type="component" value="Unassembled WGS sequence"/>
</dbReference>
<organism evidence="2 3">
    <name type="scientific">Paenibacillus taichungensis</name>
    <dbReference type="NCBI Taxonomy" id="484184"/>
    <lineage>
        <taxon>Bacteria</taxon>
        <taxon>Bacillati</taxon>
        <taxon>Bacillota</taxon>
        <taxon>Bacilli</taxon>
        <taxon>Bacillales</taxon>
        <taxon>Paenibacillaceae</taxon>
        <taxon>Paenibacillus</taxon>
    </lineage>
</organism>
<keyword evidence="3" id="KW-1185">Reference proteome</keyword>
<feature type="coiled-coil region" evidence="1">
    <location>
        <begin position="5"/>
        <end position="39"/>
    </location>
</feature>
<protein>
    <submittedName>
        <fullName evidence="2">Uncharacterized protein</fullName>
    </submittedName>
</protein>
<dbReference type="GeneID" id="97131549"/>
<dbReference type="RefSeq" id="WP_175381845.1">
    <property type="nucleotide sequence ID" value="NZ_CBCRYD010000030.1"/>
</dbReference>
<proteinExistence type="predicted"/>
<evidence type="ECO:0000256" key="1">
    <source>
        <dbReference type="SAM" id="Coils"/>
    </source>
</evidence>
<comment type="caution">
    <text evidence="2">The sequence shown here is derived from an EMBL/GenBank/DDBJ whole genome shotgun (WGS) entry which is preliminary data.</text>
</comment>
<reference evidence="2 3" key="1">
    <citation type="submission" date="2020-05" db="EMBL/GenBank/DDBJ databases">
        <title>Genome Sequencing of Type Strains.</title>
        <authorList>
            <person name="Lemaire J.F."/>
            <person name="Inderbitzin P."/>
            <person name="Gregorio O.A."/>
            <person name="Collins S.B."/>
            <person name="Wespe N."/>
            <person name="Knight-Connoni V."/>
        </authorList>
    </citation>
    <scope>NUCLEOTIDE SEQUENCE [LARGE SCALE GENOMIC DNA]</scope>
    <source>
        <strain evidence="2 3">DSM 19942</strain>
    </source>
</reference>
<sequence>MTESCVETTEELLELRRKLQESQNDRFEYEESAAEHQAEASRLARVLDWYADHVNWSQGEYYEGDFLTCAQPDRGTRARATLTEKE</sequence>
<evidence type="ECO:0000313" key="3">
    <source>
        <dbReference type="Proteomes" id="UP000577724"/>
    </source>
</evidence>
<dbReference type="EMBL" id="JABMCC010000107">
    <property type="protein sequence ID" value="NUU54910.1"/>
    <property type="molecule type" value="Genomic_DNA"/>
</dbReference>